<protein>
    <recommendedName>
        <fullName evidence="6">O-succinylhomoserine sulfhydrylase</fullName>
    </recommendedName>
</protein>
<reference evidence="9 10" key="1">
    <citation type="submission" date="2019-06" db="EMBL/GenBank/DDBJ databases">
        <title>Genomic insights into carbon and energy metabolism of Deferribacter autotrophicus revealed new metabolic traits in the phylum Deferribacteres.</title>
        <authorList>
            <person name="Slobodkin A.I."/>
            <person name="Slobodkina G.B."/>
            <person name="Allioux M."/>
            <person name="Alain K."/>
            <person name="Jebbar M."/>
            <person name="Shadrin V."/>
            <person name="Kublanov I.V."/>
            <person name="Toshchakov S.V."/>
            <person name="Bonch-Osmolovskaya E.A."/>
        </authorList>
    </citation>
    <scope>NUCLEOTIDE SEQUENCE [LARGE SCALE GENOMIC DNA]</scope>
    <source>
        <strain evidence="9 10">SL50</strain>
    </source>
</reference>
<evidence type="ECO:0000256" key="1">
    <source>
        <dbReference type="ARBA" id="ARBA00001933"/>
    </source>
</evidence>
<dbReference type="Pfam" id="PF01053">
    <property type="entry name" value="Cys_Met_Meta_PP"/>
    <property type="match status" value="1"/>
</dbReference>
<evidence type="ECO:0000313" key="10">
    <source>
        <dbReference type="Proteomes" id="UP000322876"/>
    </source>
</evidence>
<evidence type="ECO:0000313" key="9">
    <source>
        <dbReference type="EMBL" id="KAA0257980.1"/>
    </source>
</evidence>
<dbReference type="RefSeq" id="WP_149266301.1">
    <property type="nucleotide sequence ID" value="NZ_VFJB01000005.1"/>
</dbReference>
<keyword evidence="10" id="KW-1185">Reference proteome</keyword>
<dbReference type="GO" id="GO:0019346">
    <property type="term" value="P:transsulfuration"/>
    <property type="evidence" value="ECO:0007669"/>
    <property type="project" value="InterPro"/>
</dbReference>
<dbReference type="InterPro" id="IPR000277">
    <property type="entry name" value="Cys/Met-Metab_PyrdxlP-dep_enz"/>
</dbReference>
<dbReference type="InterPro" id="IPR015422">
    <property type="entry name" value="PyrdxlP-dep_Trfase_small"/>
</dbReference>
<name>A0A5A8F1J7_9BACT</name>
<dbReference type="Gene3D" id="3.90.1150.10">
    <property type="entry name" value="Aspartate Aminotransferase, domain 1"/>
    <property type="match status" value="1"/>
</dbReference>
<dbReference type="GO" id="GO:0006535">
    <property type="term" value="P:cysteine biosynthetic process from serine"/>
    <property type="evidence" value="ECO:0007669"/>
    <property type="project" value="TreeGrafter"/>
</dbReference>
<dbReference type="CDD" id="cd00614">
    <property type="entry name" value="CGS_like"/>
    <property type="match status" value="1"/>
</dbReference>
<dbReference type="PANTHER" id="PTHR43797">
    <property type="entry name" value="HOMOCYSTEINE/CYSTEINE SYNTHASE"/>
    <property type="match status" value="1"/>
</dbReference>
<evidence type="ECO:0000256" key="7">
    <source>
        <dbReference type="PIRSR" id="PIRSR001434-2"/>
    </source>
</evidence>
<keyword evidence="3 9" id="KW-0808">Transferase</keyword>
<comment type="cofactor">
    <cofactor evidence="1 8">
        <name>pyridoxal 5'-phosphate</name>
        <dbReference type="ChEBI" id="CHEBI:597326"/>
    </cofactor>
</comment>
<comment type="similarity">
    <text evidence="5">Belongs to the trans-sulfuration enzymes family. MetZ subfamily.</text>
</comment>
<evidence type="ECO:0000256" key="4">
    <source>
        <dbReference type="ARBA" id="ARBA00022898"/>
    </source>
</evidence>
<evidence type="ECO:0000256" key="8">
    <source>
        <dbReference type="RuleBase" id="RU362118"/>
    </source>
</evidence>
<dbReference type="OrthoDB" id="9780685at2"/>
<comment type="caution">
    <text evidence="9">The sequence shown here is derived from an EMBL/GenBank/DDBJ whole genome shotgun (WGS) entry which is preliminary data.</text>
</comment>
<evidence type="ECO:0000256" key="5">
    <source>
        <dbReference type="ARBA" id="ARBA00060995"/>
    </source>
</evidence>
<dbReference type="FunFam" id="3.40.640.10:FF:000035">
    <property type="entry name" value="O-succinylhomoserine sulfhydrylase"/>
    <property type="match status" value="1"/>
</dbReference>
<dbReference type="SUPFAM" id="SSF53383">
    <property type="entry name" value="PLP-dependent transferases"/>
    <property type="match status" value="1"/>
</dbReference>
<feature type="modified residue" description="N6-(pyridoxal phosphate)lysine" evidence="7">
    <location>
        <position position="203"/>
    </location>
</feature>
<evidence type="ECO:0000256" key="3">
    <source>
        <dbReference type="ARBA" id="ARBA00022679"/>
    </source>
</evidence>
<dbReference type="NCBIfam" id="TIGR01326">
    <property type="entry name" value="OAH_OAS_sulfhy"/>
    <property type="match status" value="1"/>
</dbReference>
<dbReference type="GO" id="GO:0030170">
    <property type="term" value="F:pyridoxal phosphate binding"/>
    <property type="evidence" value="ECO:0007669"/>
    <property type="project" value="InterPro"/>
</dbReference>
<evidence type="ECO:0000256" key="2">
    <source>
        <dbReference type="ARBA" id="ARBA00011881"/>
    </source>
</evidence>
<dbReference type="InterPro" id="IPR015424">
    <property type="entry name" value="PyrdxlP-dep_Trfase"/>
</dbReference>
<sequence>MKRVESLLLHHGYTPDNTGARAVPIYQTTSYVFKSTEHAANLFALKEFGNIYTRLMNPTQDVLEQRLAALHGGTAALAVSSGQAAISYAILNITGLGDNIVSGSYLYGGTFNLFNYTLKKLGREVRFVDSSDPENFKKAADENTKAFYLESIGNPKNNVNDFEKIAEYAHELGVPLIVDNTVAPYIFNPFEYGADIVVYSLTKFMTGNGTSIGGAIVEKGDFNWANGKFPEFTNPDESYHGLVYWDTFGNHDKAVAKGISFVIKIRLQLLRDMGACISPFNAFMIIEGLETLPLRMKKHCENAVEVAKFLENHPKVSWVNYPGLESHEDHENAKKYLKGNFGAIIGFGVKGGYEAGIKFINSVKMISHLANIGDARSLVIHPASTTHQQLTPEQRLATGVTDDFIRLSVGIENVEDIIEDLDQALSKI</sequence>
<dbReference type="InterPro" id="IPR015421">
    <property type="entry name" value="PyrdxlP-dep_Trfase_major"/>
</dbReference>
<dbReference type="GO" id="GO:0005737">
    <property type="term" value="C:cytoplasm"/>
    <property type="evidence" value="ECO:0007669"/>
    <property type="project" value="TreeGrafter"/>
</dbReference>
<dbReference type="GO" id="GO:0003961">
    <property type="term" value="F:O-acetylhomoserine aminocarboxypropyltransferase activity"/>
    <property type="evidence" value="ECO:0007669"/>
    <property type="project" value="TreeGrafter"/>
</dbReference>
<dbReference type="Proteomes" id="UP000322876">
    <property type="component" value="Unassembled WGS sequence"/>
</dbReference>
<dbReference type="GO" id="GO:0004124">
    <property type="term" value="F:cysteine synthase activity"/>
    <property type="evidence" value="ECO:0007669"/>
    <property type="project" value="TreeGrafter"/>
</dbReference>
<dbReference type="PANTHER" id="PTHR43797:SF2">
    <property type="entry name" value="HOMOCYSTEINE_CYSTEINE SYNTHASE"/>
    <property type="match status" value="1"/>
</dbReference>
<dbReference type="AlphaFoldDB" id="A0A5A8F1J7"/>
<dbReference type="PIRSF" id="PIRSF001434">
    <property type="entry name" value="CGS"/>
    <property type="match status" value="1"/>
</dbReference>
<dbReference type="GO" id="GO:0071269">
    <property type="term" value="P:L-homocysteine biosynthetic process"/>
    <property type="evidence" value="ECO:0007669"/>
    <property type="project" value="TreeGrafter"/>
</dbReference>
<dbReference type="Gene3D" id="3.40.640.10">
    <property type="entry name" value="Type I PLP-dependent aspartate aminotransferase-like (Major domain)"/>
    <property type="match status" value="1"/>
</dbReference>
<accession>A0A5A8F1J7</accession>
<dbReference type="EMBL" id="VFJB01000005">
    <property type="protein sequence ID" value="KAA0257980.1"/>
    <property type="molecule type" value="Genomic_DNA"/>
</dbReference>
<comment type="subunit">
    <text evidence="2">Homotetramer.</text>
</comment>
<gene>
    <name evidence="9" type="ORF">FHQ18_06195</name>
</gene>
<organism evidence="9 10">
    <name type="scientific">Deferribacter autotrophicus</name>
    <dbReference type="NCBI Taxonomy" id="500465"/>
    <lineage>
        <taxon>Bacteria</taxon>
        <taxon>Pseudomonadati</taxon>
        <taxon>Deferribacterota</taxon>
        <taxon>Deferribacteres</taxon>
        <taxon>Deferribacterales</taxon>
        <taxon>Deferribacteraceae</taxon>
        <taxon>Deferribacter</taxon>
    </lineage>
</organism>
<dbReference type="FunFam" id="3.90.1150.10:FF:000033">
    <property type="entry name" value="Cystathionine gamma-synthase"/>
    <property type="match status" value="1"/>
</dbReference>
<dbReference type="InterPro" id="IPR006235">
    <property type="entry name" value="OAc-hSer/O-AcSer_sulfhydrylase"/>
</dbReference>
<keyword evidence="4 7" id="KW-0663">Pyridoxal phosphate</keyword>
<evidence type="ECO:0000256" key="6">
    <source>
        <dbReference type="ARBA" id="ARBA00071157"/>
    </source>
</evidence>
<proteinExistence type="inferred from homology"/>